<dbReference type="SUPFAM" id="SSF51206">
    <property type="entry name" value="cAMP-binding domain-like"/>
    <property type="match status" value="1"/>
</dbReference>
<organism evidence="3">
    <name type="scientific">Pelagomonas calceolata</name>
    <dbReference type="NCBI Taxonomy" id="35677"/>
    <lineage>
        <taxon>Eukaryota</taxon>
        <taxon>Sar</taxon>
        <taxon>Stramenopiles</taxon>
        <taxon>Ochrophyta</taxon>
        <taxon>Pelagophyceae</taxon>
        <taxon>Pelagomonadales</taxon>
        <taxon>Pelagomonadaceae</taxon>
        <taxon>Pelagomonas</taxon>
    </lineage>
</organism>
<evidence type="ECO:0000259" key="2">
    <source>
        <dbReference type="PROSITE" id="PS50042"/>
    </source>
</evidence>
<dbReference type="EMBL" id="CAKKNE010000005">
    <property type="protein sequence ID" value="CAH0377123.1"/>
    <property type="molecule type" value="Genomic_DNA"/>
</dbReference>
<reference evidence="3" key="1">
    <citation type="submission" date="2021-01" db="EMBL/GenBank/DDBJ databases">
        <authorList>
            <person name="Corre E."/>
            <person name="Pelletier E."/>
            <person name="Niang G."/>
            <person name="Scheremetjew M."/>
            <person name="Finn R."/>
            <person name="Kale V."/>
            <person name="Holt S."/>
            <person name="Cochrane G."/>
            <person name="Meng A."/>
            <person name="Brown T."/>
            <person name="Cohen L."/>
        </authorList>
    </citation>
    <scope>NUCLEOTIDE SEQUENCE</scope>
    <source>
        <strain evidence="3">CCMP1756</strain>
    </source>
</reference>
<evidence type="ECO:0000256" key="1">
    <source>
        <dbReference type="SAM" id="MobiDB-lite"/>
    </source>
</evidence>
<feature type="domain" description="Cyclic nucleotide-binding" evidence="2">
    <location>
        <begin position="130"/>
        <end position="228"/>
    </location>
</feature>
<dbReference type="SMART" id="SM00100">
    <property type="entry name" value="cNMP"/>
    <property type="match status" value="1"/>
</dbReference>
<dbReference type="OrthoDB" id="206237at2759"/>
<protein>
    <recommendedName>
        <fullName evidence="2">Cyclic nucleotide-binding domain-containing protein</fullName>
    </recommendedName>
</protein>
<dbReference type="InterPro" id="IPR018490">
    <property type="entry name" value="cNMP-bd_dom_sf"/>
</dbReference>
<dbReference type="Gene3D" id="2.60.120.10">
    <property type="entry name" value="Jelly Rolls"/>
    <property type="match status" value="1"/>
</dbReference>
<dbReference type="InterPro" id="IPR000595">
    <property type="entry name" value="cNMP-bd_dom"/>
</dbReference>
<dbReference type="EMBL" id="HBIW01015701">
    <property type="protein sequence ID" value="CAE0698102.1"/>
    <property type="molecule type" value="Transcribed_RNA"/>
</dbReference>
<proteinExistence type="predicted"/>
<reference evidence="4" key="2">
    <citation type="submission" date="2021-11" db="EMBL/GenBank/DDBJ databases">
        <authorList>
            <consortium name="Genoscope - CEA"/>
            <person name="William W."/>
        </authorList>
    </citation>
    <scope>NUCLEOTIDE SEQUENCE</scope>
</reference>
<sequence length="630" mass="69998">MAPVLPWVLDGILANVSQGTALATYFFIDPWNLQAVALFSATTQVLFYFLQRPPVWIFVFWNVLQFCINTVQIVRLAVDTSEVQFDERELQALALTLHCFDSVPSRKIARVLRSGEWLQTKNGDTVCTLEDGEGDHVHFVVEGTVEAVSRDGHVCYRADTGGFVGEASLAHAVSGTLPDYDALDVPDAARCVALGDVRTLRWPVRRLARVLRRDAELLDAFREALALDFYAKLEREEAAARKNDQSPPKRPSIRRTPRAPETTCCRKPPVVRRTLTPPQSASSRRTRRRDGVKAVADFVTGARTSLYRQTMTYSSIESPPTRYEDASQSAAATSRPRDDLSLKKAYQYREKIARSLRSMLCCVVVGASIFLAYDDGVGSFLGNASQTLVTGAFAIQDPLRLNVVAGVGSLFQILFFVIRDERIWSAIYWSVAQLGLNFWAIYRLYTKPLDSTHVFGDKQLFVARVLQRAGGLHLSPPDLHQLLLGGSLLPPPVWDYLEPGEHIPVDRAALLCNGSVLVTRPEDGSSRTALRGALLHSDVVAKKLDALPPTPKPLAKGQLVKSRSFSSFNEEPPTTCAAAEPCEVLSWDVDALVEFLRKKRDVRLCVNALIATAKLESYMHLDATNERTKW</sequence>
<name>A0A7S3ZYG3_9STRA</name>
<evidence type="ECO:0000313" key="3">
    <source>
        <dbReference type="EMBL" id="CAE0698102.1"/>
    </source>
</evidence>
<dbReference type="InterPro" id="IPR014710">
    <property type="entry name" value="RmlC-like_jellyroll"/>
</dbReference>
<dbReference type="AlphaFoldDB" id="A0A7S3ZYG3"/>
<feature type="region of interest" description="Disordered" evidence="1">
    <location>
        <begin position="238"/>
        <end position="291"/>
    </location>
</feature>
<dbReference type="Proteomes" id="UP000789595">
    <property type="component" value="Unassembled WGS sequence"/>
</dbReference>
<dbReference type="PROSITE" id="PS50042">
    <property type="entry name" value="CNMP_BINDING_3"/>
    <property type="match status" value="1"/>
</dbReference>
<accession>A0A7S3ZYG3</accession>
<feature type="region of interest" description="Disordered" evidence="1">
    <location>
        <begin position="317"/>
        <end position="336"/>
    </location>
</feature>
<keyword evidence="5" id="KW-1185">Reference proteome</keyword>
<evidence type="ECO:0000313" key="4">
    <source>
        <dbReference type="EMBL" id="CAH0377123.1"/>
    </source>
</evidence>
<evidence type="ECO:0000313" key="5">
    <source>
        <dbReference type="Proteomes" id="UP000789595"/>
    </source>
</evidence>
<gene>
    <name evidence="3" type="ORF">PCAL00307_LOCUS13538</name>
    <name evidence="4" type="ORF">PECAL_5P17050</name>
</gene>